<keyword evidence="2" id="KW-1185">Reference proteome</keyword>
<organism evidence="1 2">
    <name type="scientific">Leptidea sinapis</name>
    <dbReference type="NCBI Taxonomy" id="189913"/>
    <lineage>
        <taxon>Eukaryota</taxon>
        <taxon>Metazoa</taxon>
        <taxon>Ecdysozoa</taxon>
        <taxon>Arthropoda</taxon>
        <taxon>Hexapoda</taxon>
        <taxon>Insecta</taxon>
        <taxon>Pterygota</taxon>
        <taxon>Neoptera</taxon>
        <taxon>Endopterygota</taxon>
        <taxon>Lepidoptera</taxon>
        <taxon>Glossata</taxon>
        <taxon>Ditrysia</taxon>
        <taxon>Papilionoidea</taxon>
        <taxon>Pieridae</taxon>
        <taxon>Dismorphiinae</taxon>
        <taxon>Leptidea</taxon>
    </lineage>
</organism>
<dbReference type="AlphaFoldDB" id="A0A5E4PRC5"/>
<gene>
    <name evidence="1" type="ORF">LSINAPIS_LOCUS1039</name>
</gene>
<proteinExistence type="predicted"/>
<sequence>MPPTLSKRAKIAIVVAATVMPPQISRKKRKEWAKTYLKNRDEFSHMKLIKSLDCEVFRIYLRLDHETFEELLNLVKPLITKTDTVMRKAVTAEERLIATLKYLASGREFRELKFSTGTDSEMTASVRASVEFELGEEVTASVTASVSLETELGEEVTASVSLETELGEEVTVSVSVELELGREVTASLSLSVEIGFGGEVTANVSLETDLVLEVTASMSNNTPSDQEIGDKTISPSVFVVKGSAQKLGDKFGKYLLITLMAKVVFGALEHGRLVCPCNYYLYPIPVGFPGNNNTTLLTFTLTLVINKKACNNLTIRRATKEVTYPIFCIDLLLIFIQLNIKTLEAVLFQDYIEYLKPEG</sequence>
<name>A0A5E4PRC5_9NEOP</name>
<evidence type="ECO:0000313" key="1">
    <source>
        <dbReference type="EMBL" id="VVC87431.1"/>
    </source>
</evidence>
<protein>
    <submittedName>
        <fullName evidence="1">Uncharacterized protein</fullName>
    </submittedName>
</protein>
<reference evidence="1 2" key="1">
    <citation type="submission" date="2017-07" db="EMBL/GenBank/DDBJ databases">
        <authorList>
            <person name="Talla V."/>
            <person name="Backstrom N."/>
        </authorList>
    </citation>
    <scope>NUCLEOTIDE SEQUENCE [LARGE SCALE GENOMIC DNA]</scope>
</reference>
<dbReference type="EMBL" id="FZQP02000115">
    <property type="protein sequence ID" value="VVC87431.1"/>
    <property type="molecule type" value="Genomic_DNA"/>
</dbReference>
<evidence type="ECO:0000313" key="2">
    <source>
        <dbReference type="Proteomes" id="UP000324832"/>
    </source>
</evidence>
<dbReference type="Proteomes" id="UP000324832">
    <property type="component" value="Unassembled WGS sequence"/>
</dbReference>
<accession>A0A5E4PRC5</accession>